<dbReference type="RefSeq" id="WP_013188454.1">
    <property type="nucleotide sequence ID" value="NC_014230.1"/>
</dbReference>
<dbReference type="GeneID" id="89454422"/>
<evidence type="ECO:0008006" key="3">
    <source>
        <dbReference type="Google" id="ProtNLM"/>
    </source>
</evidence>
<protein>
    <recommendedName>
        <fullName evidence="3">HPt domain-containing protein</fullName>
    </recommendedName>
</protein>
<dbReference type="STRING" id="216432.CA2559_13573"/>
<reference evidence="1 2" key="1">
    <citation type="journal article" date="2010" name="J. Bacteriol.">
        <title>The complete genome sequence of Croceibacter atlanticus HTCC2559T.</title>
        <authorList>
            <person name="Oh H.M."/>
            <person name="Kang I."/>
            <person name="Ferriera S."/>
            <person name="Giovannoni S.J."/>
            <person name="Cho J.C."/>
        </authorList>
    </citation>
    <scope>NUCLEOTIDE SEQUENCE [LARGE SCALE GENOMIC DNA]</scope>
    <source>
        <strain evidence="2">ATCC BAA-628 / HTCC2559 / KCTC 12090</strain>
    </source>
</reference>
<dbReference type="Gene3D" id="1.20.120.160">
    <property type="entry name" value="HPT domain"/>
    <property type="match status" value="1"/>
</dbReference>
<dbReference type="eggNOG" id="COG2198">
    <property type="taxonomic scope" value="Bacteria"/>
</dbReference>
<dbReference type="GO" id="GO:0000160">
    <property type="term" value="P:phosphorelay signal transduction system"/>
    <property type="evidence" value="ECO:0007669"/>
    <property type="project" value="InterPro"/>
</dbReference>
<dbReference type="InterPro" id="IPR036641">
    <property type="entry name" value="HPT_dom_sf"/>
</dbReference>
<evidence type="ECO:0000313" key="1">
    <source>
        <dbReference type="EMBL" id="EAP87073.1"/>
    </source>
</evidence>
<accession>A3UB87</accession>
<evidence type="ECO:0000313" key="2">
    <source>
        <dbReference type="Proteomes" id="UP000002297"/>
    </source>
</evidence>
<gene>
    <name evidence="1" type="ordered locus">CA2559_13573</name>
</gene>
<dbReference type="KEGG" id="cat:CA2559_13573"/>
<dbReference type="SUPFAM" id="SSF47226">
    <property type="entry name" value="Histidine-containing phosphotransfer domain, HPT domain"/>
    <property type="match status" value="1"/>
</dbReference>
<name>A3UB87_CROAH</name>
<dbReference type="EMBL" id="CP002046">
    <property type="protein sequence ID" value="EAP87073.1"/>
    <property type="molecule type" value="Genomic_DNA"/>
</dbReference>
<keyword evidence="2" id="KW-1185">Reference proteome</keyword>
<proteinExistence type="predicted"/>
<organism evidence="1 2">
    <name type="scientific">Croceibacter atlanticus (strain ATCC BAA-628 / JCM 21780 / CIP 108009 / IAM 15332 / KCTC 12090 / HTCC2559)</name>
    <dbReference type="NCBI Taxonomy" id="216432"/>
    <lineage>
        <taxon>Bacteria</taxon>
        <taxon>Pseudomonadati</taxon>
        <taxon>Bacteroidota</taxon>
        <taxon>Flavobacteriia</taxon>
        <taxon>Flavobacteriales</taxon>
        <taxon>Flavobacteriaceae</taxon>
        <taxon>Croceibacter</taxon>
    </lineage>
</organism>
<dbReference type="HOGENOM" id="CLU_157042_0_0_10"/>
<dbReference type="AlphaFoldDB" id="A3UB87"/>
<dbReference type="Proteomes" id="UP000002297">
    <property type="component" value="Chromosome"/>
</dbReference>
<dbReference type="OrthoDB" id="7478530at2"/>
<sequence>MYNLNDIKDIANGDQEFLRTLIKTFIVEVPPDANGLSEAVENGNAALAYQYAHKLKPNLKSFGLNLDFEIGVIENWSERKTEQENAAKASLAISSTIHKVIKSLREDYSL</sequence>